<feature type="binding site" description="axial binding residue" evidence="8">
    <location>
        <position position="610"/>
    </location>
    <ligand>
        <name>heme b</name>
        <dbReference type="ChEBI" id="CHEBI:60344"/>
    </ligand>
    <ligandPart>
        <name>Fe</name>
        <dbReference type="ChEBI" id="CHEBI:18248"/>
    </ligandPart>
</feature>
<comment type="caution">
    <text evidence="10">The sequence shown here is derived from an EMBL/GenBank/DDBJ whole genome shotgun (WGS) entry which is preliminary data.</text>
</comment>
<keyword evidence="6" id="KW-0560">Oxidoreductase</keyword>
<evidence type="ECO:0000313" key="11">
    <source>
        <dbReference type="Proteomes" id="UP000752696"/>
    </source>
</evidence>
<evidence type="ECO:0000256" key="3">
    <source>
        <dbReference type="ARBA" id="ARBA00022559"/>
    </source>
</evidence>
<dbReference type="PRINTS" id="PR00457">
    <property type="entry name" value="ANPEROXIDASE"/>
</dbReference>
<keyword evidence="9" id="KW-0472">Membrane</keyword>
<dbReference type="GO" id="GO:0006979">
    <property type="term" value="P:response to oxidative stress"/>
    <property type="evidence" value="ECO:0007669"/>
    <property type="project" value="InterPro"/>
</dbReference>
<dbReference type="PANTHER" id="PTHR11475:SF141">
    <property type="entry name" value="CARDINAL"/>
    <property type="match status" value="1"/>
</dbReference>
<keyword evidence="8" id="KW-0479">Metal-binding</keyword>
<dbReference type="OrthoDB" id="823504at2759"/>
<dbReference type="EMBL" id="CAJDYZ010008227">
    <property type="protein sequence ID" value="CAD1475156.1"/>
    <property type="molecule type" value="Genomic_DNA"/>
</dbReference>
<protein>
    <recommendedName>
        <fullName evidence="12">Chorion peroxidase</fullName>
    </recommendedName>
</protein>
<dbReference type="InterPro" id="IPR010255">
    <property type="entry name" value="Haem_peroxidase_sf"/>
</dbReference>
<dbReference type="GO" id="GO:0022412">
    <property type="term" value="P:cellular process involved in reproduction in multicellular organism"/>
    <property type="evidence" value="ECO:0007669"/>
    <property type="project" value="UniProtKB-ARBA"/>
</dbReference>
<keyword evidence="7 8" id="KW-0408">Iron</keyword>
<keyword evidence="11" id="KW-1185">Reference proteome</keyword>
<dbReference type="SUPFAM" id="SSF48113">
    <property type="entry name" value="Heme-dependent peroxidases"/>
    <property type="match status" value="1"/>
</dbReference>
<organism evidence="10 11">
    <name type="scientific">Heterotrigona itama</name>
    <dbReference type="NCBI Taxonomy" id="395501"/>
    <lineage>
        <taxon>Eukaryota</taxon>
        <taxon>Metazoa</taxon>
        <taxon>Ecdysozoa</taxon>
        <taxon>Arthropoda</taxon>
        <taxon>Hexapoda</taxon>
        <taxon>Insecta</taxon>
        <taxon>Pterygota</taxon>
        <taxon>Neoptera</taxon>
        <taxon>Endopterygota</taxon>
        <taxon>Hymenoptera</taxon>
        <taxon>Apocrita</taxon>
        <taxon>Aculeata</taxon>
        <taxon>Apoidea</taxon>
        <taxon>Anthophila</taxon>
        <taxon>Apidae</taxon>
        <taxon>Heterotrigona</taxon>
    </lineage>
</organism>
<evidence type="ECO:0008006" key="12">
    <source>
        <dbReference type="Google" id="ProtNLM"/>
    </source>
</evidence>
<dbReference type="PROSITE" id="PS50292">
    <property type="entry name" value="PEROXIDASE_3"/>
    <property type="match status" value="1"/>
</dbReference>
<comment type="subcellular location">
    <subcellularLocation>
        <location evidence="1">Secreted</location>
    </subcellularLocation>
</comment>
<feature type="transmembrane region" description="Helical" evidence="9">
    <location>
        <begin position="87"/>
        <end position="109"/>
    </location>
</feature>
<dbReference type="FunFam" id="1.10.640.10:FF:000003">
    <property type="entry name" value="chorion peroxidase"/>
    <property type="match status" value="1"/>
</dbReference>
<dbReference type="GO" id="GO:0004601">
    <property type="term" value="F:peroxidase activity"/>
    <property type="evidence" value="ECO:0007669"/>
    <property type="project" value="UniProtKB-KW"/>
</dbReference>
<evidence type="ECO:0000256" key="9">
    <source>
        <dbReference type="SAM" id="Phobius"/>
    </source>
</evidence>
<dbReference type="GO" id="GO:0020037">
    <property type="term" value="F:heme binding"/>
    <property type="evidence" value="ECO:0007669"/>
    <property type="project" value="InterPro"/>
</dbReference>
<evidence type="ECO:0000313" key="10">
    <source>
        <dbReference type="EMBL" id="CAD1475156.1"/>
    </source>
</evidence>
<proteinExistence type="predicted"/>
<evidence type="ECO:0000256" key="6">
    <source>
        <dbReference type="ARBA" id="ARBA00023002"/>
    </source>
</evidence>
<keyword evidence="5" id="KW-0732">Signal</keyword>
<dbReference type="InterPro" id="IPR037120">
    <property type="entry name" value="Haem_peroxidase_sf_animal"/>
</dbReference>
<sequence length="1504" mass="166509">MHSDRRVNERTSLTRPLDSPNYVEFASLLRTRKTRIRQFQCCICATLIMPSSEKTSLTDDKSARVYYVHEALPFYSHQRRQRLRLRCLAYTIAVAIFTMALVITISYSVSHDILDASGSNLTTSSSQSTVQNLTGTLKLGFAPGSGSYTLFSNPPAVPASNSIFVPDKSTKDTTATKLSDDEIKEGLEAGRQAVNDRLFADVTALMSPLPSPSPEVRHRYAVSTCMSTGTLALAAVAELAATKRIESSRLLLGAPSAVGSFFDAGWQSSGVCKQLVTPECPSSKYRTFDGSCNRRMQRGATMTPFRRILPPNYADGIETPRRAISGSELPSAREVSLKVHKPSPSSNPHFTVMLAVYGQFLDHDITATAISQGINGTSISCCPPSVGHPECFSVPVSAGDPVFDVTGRTCMDFARSAPAPQCKLGPRQQLNQVTAFIDGSAIYGSDQGTARKLREFSGGRLTMQLTPDNRTLLPPSTNPNDGCNREAERLRGRYCFAAGDARANENLHLTTMHLLWARQHNRVAEKLAKINPSWDDETLYEESRRIVAAQLQHITYQEFIPIILGEQETNLRDLRPLQSGYRQWTADTDESGTDPSIANSFAAAAFRFAHTLLPGLMKVADEQRGTSSYVELHRMLFNPYSLYAEGGVKSSVTSATRNVIQMTSTHVTSQLTNHLFEDPVANVTVPCGLDLVSLNIQRGRDHGLPGYTKWRDYCGLGKAESFSDLEGHLDPQALEDISSLYKSVHDVDLYTGALAELPKADGIVGPTFACLITDQFVRLQKGDRFWYEMPGQPHSFTEGRTIVDDQTIQKLYFNHQLTELRKTTLARLICDCSDGVTQTQAEVMRAESPENPMISCEDIPAPSFEPWRENGSTPPTLRATFMPVNWTAFKNNINDTIRDVVTYINSSRTMIDTDWLAFKNYINDTFSDLQDQLSGLHSPKTNDTTTLEEKLSTDSDSPILRAAGSPSVYQDWITFKNNLVKSLNDSIQTIGGGPAAVAKWIAFKQNIVDQFADLKDQISSMKADVAAKLKNNAEEQALMNKLTESSTIKSATIPAIFDWKNFKDNIISSINDSIASINGNMPAPGDPAWATFGNDIKDRFSTFRDKIDSQRSTAAPVELAMEKPHVNDDWTGYKSDIINTVNDAVSKIKNEMPPPGDPAWASYRDEIVKSFSAFKSTPPPIELATLSSLSEIPQHGYLRASSTGKFNNTQLANLTGDWLQFKAQINDSLTKLIQDIQSKKPAEVDPIAWAAFKDSVKNDFAKLKDEIASTKADWLAEISKLKPNRSSLSLQATFDKSESSFKFDYTKFIKPVVPPDEWADFKKQINDTVMNILNTANATDRFNFDELHEMFNESFADIKNELSALRSLVADTYDNKTAADWISFQAQLNSTVKNLVDSLRKEGQVETGNVVRILLEARDKLSDLEPPVNSTTAPPIEWIQYASRTNKTISDALKNIDKQKQAAAIVRAAEPESSSSDNPKKFTDWLIVPCLVSSFHVFTMASRF</sequence>
<keyword evidence="2" id="KW-0964">Secreted</keyword>
<evidence type="ECO:0000256" key="4">
    <source>
        <dbReference type="ARBA" id="ARBA00022617"/>
    </source>
</evidence>
<keyword evidence="3" id="KW-0575">Peroxidase</keyword>
<gene>
    <name evidence="10" type="ORF">MHI_LOCUS523412</name>
</gene>
<dbReference type="Gene3D" id="1.10.640.10">
    <property type="entry name" value="Haem peroxidase domain superfamily, animal type"/>
    <property type="match status" value="1"/>
</dbReference>
<accession>A0A6V7H969</accession>
<dbReference type="Pfam" id="PF03098">
    <property type="entry name" value="An_peroxidase"/>
    <property type="match status" value="1"/>
</dbReference>
<reference evidence="10" key="1">
    <citation type="submission" date="2020-07" db="EMBL/GenBank/DDBJ databases">
        <authorList>
            <person name="Nazaruddin N."/>
        </authorList>
    </citation>
    <scope>NUCLEOTIDE SEQUENCE</scope>
</reference>
<keyword evidence="4 8" id="KW-0349">Heme</keyword>
<dbReference type="GO" id="GO:0005576">
    <property type="term" value="C:extracellular region"/>
    <property type="evidence" value="ECO:0007669"/>
    <property type="project" value="UniProtKB-SubCell"/>
</dbReference>
<evidence type="ECO:0000256" key="8">
    <source>
        <dbReference type="PIRSR" id="PIRSR619791-2"/>
    </source>
</evidence>
<dbReference type="Proteomes" id="UP000752696">
    <property type="component" value="Unassembled WGS sequence"/>
</dbReference>
<dbReference type="InterPro" id="IPR019791">
    <property type="entry name" value="Haem_peroxidase_animal"/>
</dbReference>
<keyword evidence="9" id="KW-1133">Transmembrane helix</keyword>
<dbReference type="CDD" id="cd09823">
    <property type="entry name" value="peroxinectin_like"/>
    <property type="match status" value="1"/>
</dbReference>
<evidence type="ECO:0000256" key="2">
    <source>
        <dbReference type="ARBA" id="ARBA00022525"/>
    </source>
</evidence>
<evidence type="ECO:0000256" key="5">
    <source>
        <dbReference type="ARBA" id="ARBA00022729"/>
    </source>
</evidence>
<evidence type="ECO:0000256" key="1">
    <source>
        <dbReference type="ARBA" id="ARBA00004613"/>
    </source>
</evidence>
<name>A0A6V7H969_9HYME</name>
<evidence type="ECO:0000256" key="7">
    <source>
        <dbReference type="ARBA" id="ARBA00023004"/>
    </source>
</evidence>
<dbReference type="GO" id="GO:0046872">
    <property type="term" value="F:metal ion binding"/>
    <property type="evidence" value="ECO:0007669"/>
    <property type="project" value="UniProtKB-KW"/>
</dbReference>
<keyword evidence="9" id="KW-0812">Transmembrane</keyword>
<dbReference type="PANTHER" id="PTHR11475">
    <property type="entry name" value="OXIDASE/PEROXIDASE"/>
    <property type="match status" value="1"/>
</dbReference>